<dbReference type="Proteomes" id="UP000236161">
    <property type="component" value="Unassembled WGS sequence"/>
</dbReference>
<evidence type="ECO:0000256" key="1">
    <source>
        <dbReference type="SAM" id="MobiDB-lite"/>
    </source>
</evidence>
<keyword evidence="3" id="KW-1185">Reference proteome</keyword>
<proteinExistence type="predicted"/>
<protein>
    <submittedName>
        <fullName evidence="2">Uncharacterized protein</fullName>
    </submittedName>
</protein>
<dbReference type="OrthoDB" id="753861at2759"/>
<accession>A0A2I0ALS7</accession>
<feature type="region of interest" description="Disordered" evidence="1">
    <location>
        <begin position="1"/>
        <end position="56"/>
    </location>
</feature>
<reference evidence="2 3" key="1">
    <citation type="journal article" date="2017" name="Nature">
        <title>The Apostasia genome and the evolution of orchids.</title>
        <authorList>
            <person name="Zhang G.Q."/>
            <person name="Liu K.W."/>
            <person name="Li Z."/>
            <person name="Lohaus R."/>
            <person name="Hsiao Y.Y."/>
            <person name="Niu S.C."/>
            <person name="Wang J.Y."/>
            <person name="Lin Y.C."/>
            <person name="Xu Q."/>
            <person name="Chen L.J."/>
            <person name="Yoshida K."/>
            <person name="Fujiwara S."/>
            <person name="Wang Z.W."/>
            <person name="Zhang Y.Q."/>
            <person name="Mitsuda N."/>
            <person name="Wang M."/>
            <person name="Liu G.H."/>
            <person name="Pecoraro L."/>
            <person name="Huang H.X."/>
            <person name="Xiao X.J."/>
            <person name="Lin M."/>
            <person name="Wu X.Y."/>
            <person name="Wu W.L."/>
            <person name="Chen Y.Y."/>
            <person name="Chang S.B."/>
            <person name="Sakamoto S."/>
            <person name="Ohme-Takagi M."/>
            <person name="Yagi M."/>
            <person name="Zeng S.J."/>
            <person name="Shen C.Y."/>
            <person name="Yeh C.M."/>
            <person name="Luo Y.B."/>
            <person name="Tsai W.C."/>
            <person name="Van de Peer Y."/>
            <person name="Liu Z.J."/>
        </authorList>
    </citation>
    <scope>NUCLEOTIDE SEQUENCE [LARGE SCALE GENOMIC DNA]</scope>
    <source>
        <strain evidence="3">cv. Shenzhen</strain>
        <tissue evidence="2">Stem</tissue>
    </source>
</reference>
<organism evidence="2 3">
    <name type="scientific">Apostasia shenzhenica</name>
    <dbReference type="NCBI Taxonomy" id="1088818"/>
    <lineage>
        <taxon>Eukaryota</taxon>
        <taxon>Viridiplantae</taxon>
        <taxon>Streptophyta</taxon>
        <taxon>Embryophyta</taxon>
        <taxon>Tracheophyta</taxon>
        <taxon>Spermatophyta</taxon>
        <taxon>Magnoliopsida</taxon>
        <taxon>Liliopsida</taxon>
        <taxon>Asparagales</taxon>
        <taxon>Orchidaceae</taxon>
        <taxon>Apostasioideae</taxon>
        <taxon>Apostasia</taxon>
    </lineage>
</organism>
<evidence type="ECO:0000313" key="2">
    <source>
        <dbReference type="EMBL" id="PKA56494.1"/>
    </source>
</evidence>
<feature type="compositionally biased region" description="Polar residues" evidence="1">
    <location>
        <begin position="11"/>
        <end position="27"/>
    </location>
</feature>
<gene>
    <name evidence="2" type="ORF">AXF42_Ash015267</name>
</gene>
<name>A0A2I0ALS7_9ASPA</name>
<evidence type="ECO:0000313" key="3">
    <source>
        <dbReference type="Proteomes" id="UP000236161"/>
    </source>
</evidence>
<sequence>MARVQRRRWEQASSGPSTRYFSQTSLNGAEKHHENLSPIYGISNRYVPQGPNPLHN</sequence>
<dbReference type="EMBL" id="KZ451971">
    <property type="protein sequence ID" value="PKA56494.1"/>
    <property type="molecule type" value="Genomic_DNA"/>
</dbReference>
<dbReference type="AlphaFoldDB" id="A0A2I0ALS7"/>